<dbReference type="SUPFAM" id="SSF51621">
    <property type="entry name" value="Phosphoenolpyruvate/pyruvate domain"/>
    <property type="match status" value="1"/>
</dbReference>
<evidence type="ECO:0000256" key="4">
    <source>
        <dbReference type="PIRSR" id="PIRSR015582-1"/>
    </source>
</evidence>
<feature type="binding site" evidence="5">
    <location>
        <position position="138"/>
    </location>
    <ligand>
        <name>Mg(2+)</name>
        <dbReference type="ChEBI" id="CHEBI:18420"/>
    </ligand>
</feature>
<keyword evidence="7" id="KW-0456">Lyase</keyword>
<protein>
    <submittedName>
        <fullName evidence="7">Citrate lyase subunit beta</fullName>
        <ecNumber evidence="7">4.1.3.6</ecNumber>
    </submittedName>
</protein>
<dbReference type="PANTHER" id="PTHR32308:SF0">
    <property type="entry name" value="HPCH_HPAI ALDOLASE_CITRATE LYASE DOMAIN-CONTAINING PROTEIN"/>
    <property type="match status" value="1"/>
</dbReference>
<sequence length="309" mass="33068">MNPAESPLRPAALRRSWMFVPGMDAAAQAAALASGADALVADLEEFTAPADRPAARGLIAALFARCRAQGVVAAVRINKLEEDGLADLRGVMAGAPDAVFLPHAESAAQIVALDQAIAALETELGLPAGRTEIVPTLESALGVHRAYDILAASPRVSACLLAAEDLTASLGAERGKDGIELHHLRARFLVDCTAAGVLPIDCPFNYRDMPALEADLRWARRLGLKSKCATVAEQVPMIHAVFTPAPDEVAAAHDCVSRYEAQRAGRRDAERIDPPTYNTARRLLARHHQFERWAAERRAQAVPQQGDSE</sequence>
<keyword evidence="3 5" id="KW-0460">Magnesium</keyword>
<dbReference type="GO" id="GO:0000287">
    <property type="term" value="F:magnesium ion binding"/>
    <property type="evidence" value="ECO:0007669"/>
    <property type="project" value="TreeGrafter"/>
</dbReference>
<keyword evidence="2 5" id="KW-0479">Metal-binding</keyword>
<dbReference type="InterPro" id="IPR005000">
    <property type="entry name" value="Aldolase/citrate-lyase_domain"/>
</dbReference>
<dbReference type="Pfam" id="PF03328">
    <property type="entry name" value="HpcH_HpaI"/>
    <property type="match status" value="1"/>
</dbReference>
<evidence type="ECO:0000256" key="5">
    <source>
        <dbReference type="PIRSR" id="PIRSR015582-2"/>
    </source>
</evidence>
<dbReference type="OrthoDB" id="6427869at2"/>
<evidence type="ECO:0000313" key="7">
    <source>
        <dbReference type="EMBL" id="SSW62361.1"/>
    </source>
</evidence>
<accession>A0A446C3K5</accession>
<name>A0A446C3K5_9BURK</name>
<proteinExistence type="predicted"/>
<organism evidence="7 8">
    <name type="scientific">Achromobacter veterisilvae</name>
    <dbReference type="NCBI Taxonomy" id="2069367"/>
    <lineage>
        <taxon>Bacteria</taxon>
        <taxon>Pseudomonadati</taxon>
        <taxon>Pseudomonadota</taxon>
        <taxon>Betaproteobacteria</taxon>
        <taxon>Burkholderiales</taxon>
        <taxon>Alcaligenaceae</taxon>
        <taxon>Achromobacter</taxon>
    </lineage>
</organism>
<dbReference type="AlphaFoldDB" id="A0A446C3K5"/>
<feature type="binding site" evidence="4">
    <location>
        <position position="138"/>
    </location>
    <ligand>
        <name>substrate</name>
    </ligand>
</feature>
<dbReference type="Proteomes" id="UP000289465">
    <property type="component" value="Unassembled WGS sequence"/>
</dbReference>
<dbReference type="InterPro" id="IPR040442">
    <property type="entry name" value="Pyrv_kinase-like_dom_sf"/>
</dbReference>
<evidence type="ECO:0000313" key="8">
    <source>
        <dbReference type="Proteomes" id="UP000289465"/>
    </source>
</evidence>
<dbReference type="InterPro" id="IPR015813">
    <property type="entry name" value="Pyrv/PenolPyrv_kinase-like_dom"/>
</dbReference>
<comment type="cofactor">
    <cofactor evidence="1">
        <name>Mg(2+)</name>
        <dbReference type="ChEBI" id="CHEBI:18420"/>
    </cofactor>
</comment>
<gene>
    <name evidence="7" type="primary">citE</name>
    <name evidence="7" type="ORF">AVE30378_00105</name>
</gene>
<evidence type="ECO:0000256" key="1">
    <source>
        <dbReference type="ARBA" id="ARBA00001946"/>
    </source>
</evidence>
<feature type="binding site" evidence="4">
    <location>
        <position position="76"/>
    </location>
    <ligand>
        <name>substrate</name>
    </ligand>
</feature>
<feature type="domain" description="HpcH/HpaI aldolase/citrate lyase" evidence="6">
    <location>
        <begin position="15"/>
        <end position="201"/>
    </location>
</feature>
<evidence type="ECO:0000256" key="3">
    <source>
        <dbReference type="ARBA" id="ARBA00022842"/>
    </source>
</evidence>
<dbReference type="PIRSF" id="PIRSF015582">
    <property type="entry name" value="Cit_lyase_B"/>
    <property type="match status" value="1"/>
</dbReference>
<dbReference type="EMBL" id="UFQC01000001">
    <property type="protein sequence ID" value="SSW62361.1"/>
    <property type="molecule type" value="Genomic_DNA"/>
</dbReference>
<dbReference type="PANTHER" id="PTHR32308">
    <property type="entry name" value="LYASE BETA SUBUNIT, PUTATIVE (AFU_ORTHOLOGUE AFUA_4G13030)-RELATED"/>
    <property type="match status" value="1"/>
</dbReference>
<feature type="binding site" evidence="5">
    <location>
        <position position="165"/>
    </location>
    <ligand>
        <name>Mg(2+)</name>
        <dbReference type="ChEBI" id="CHEBI:18420"/>
    </ligand>
</feature>
<evidence type="ECO:0000256" key="2">
    <source>
        <dbReference type="ARBA" id="ARBA00022723"/>
    </source>
</evidence>
<dbReference type="GO" id="GO:0008815">
    <property type="term" value="F:citrate (pro-3S)-lyase activity"/>
    <property type="evidence" value="ECO:0007669"/>
    <property type="project" value="UniProtKB-EC"/>
</dbReference>
<reference evidence="7 8" key="1">
    <citation type="submission" date="2018-07" db="EMBL/GenBank/DDBJ databases">
        <authorList>
            <person name="Peeters C."/>
        </authorList>
    </citation>
    <scope>NUCLEOTIDE SEQUENCE [LARGE SCALE GENOMIC DNA]</scope>
    <source>
        <strain evidence="7 8">LMG 30378</strain>
    </source>
</reference>
<dbReference type="GO" id="GO:0006107">
    <property type="term" value="P:oxaloacetate metabolic process"/>
    <property type="evidence" value="ECO:0007669"/>
    <property type="project" value="TreeGrafter"/>
</dbReference>
<evidence type="ECO:0000259" key="6">
    <source>
        <dbReference type="Pfam" id="PF03328"/>
    </source>
</evidence>
<dbReference type="Gene3D" id="3.20.20.60">
    <property type="entry name" value="Phosphoenolpyruvate-binding domains"/>
    <property type="match status" value="1"/>
</dbReference>
<dbReference type="InterPro" id="IPR011206">
    <property type="entry name" value="Citrate_lyase_beta/mcl1/mcl2"/>
</dbReference>
<dbReference type="EC" id="4.1.3.6" evidence="7"/>
<dbReference type="RefSeq" id="WP_129238820.1">
    <property type="nucleotide sequence ID" value="NZ_UFQC01000001.1"/>
</dbReference>